<dbReference type="Pfam" id="PF01613">
    <property type="entry name" value="Flavin_Reduct"/>
    <property type="match status" value="1"/>
</dbReference>
<dbReference type="InterPro" id="IPR002563">
    <property type="entry name" value="Flavin_Rdtase-like_dom"/>
</dbReference>
<dbReference type="RefSeq" id="WP_259662079.1">
    <property type="nucleotide sequence ID" value="NZ_JAHXRI010000010.1"/>
</dbReference>
<comment type="caution">
    <text evidence="4">The sequence shown here is derived from an EMBL/GenBank/DDBJ whole genome shotgun (WGS) entry which is preliminary data.</text>
</comment>
<dbReference type="AlphaFoldDB" id="A0A953NA70"/>
<reference evidence="4" key="1">
    <citation type="submission" date="2021-07" db="EMBL/GenBank/DDBJ databases">
        <title>New genus and species of the family Alcaligenaceae.</title>
        <authorList>
            <person name="Hahn M.W."/>
        </authorList>
    </citation>
    <scope>NUCLEOTIDE SEQUENCE</scope>
    <source>
        <strain evidence="4">LF4-65</strain>
    </source>
</reference>
<keyword evidence="2" id="KW-0560">Oxidoreductase</keyword>
<dbReference type="GO" id="GO:0010181">
    <property type="term" value="F:FMN binding"/>
    <property type="evidence" value="ECO:0007669"/>
    <property type="project" value="InterPro"/>
</dbReference>
<protein>
    <submittedName>
        <fullName evidence="4">Flavin reductase family protein</fullName>
    </submittedName>
</protein>
<dbReference type="InterPro" id="IPR050268">
    <property type="entry name" value="NADH-dep_flavin_reductase"/>
</dbReference>
<evidence type="ECO:0000313" key="5">
    <source>
        <dbReference type="Proteomes" id="UP000739565"/>
    </source>
</evidence>
<evidence type="ECO:0000256" key="2">
    <source>
        <dbReference type="ARBA" id="ARBA00023002"/>
    </source>
</evidence>
<dbReference type="GO" id="GO:0042602">
    <property type="term" value="F:riboflavin reductase (NADPH) activity"/>
    <property type="evidence" value="ECO:0007669"/>
    <property type="project" value="TreeGrafter"/>
</dbReference>
<dbReference type="InterPro" id="IPR012349">
    <property type="entry name" value="Split_barrel_FMN-bd"/>
</dbReference>
<comment type="similarity">
    <text evidence="1">Belongs to the non-flavoprotein flavin reductase family.</text>
</comment>
<sequence>MHASSPDFDSTFFRSALGRFPTGVTVITASLPGQAPVGLTASSFNSVSLDPPLVVWSLSRNSSSLATIQQCKRYVIQVLASDQMMIAQRFSKGTAAERFSGVPLTTAPNGSPRLQADCAAWFECSNRSQYEEGDHIIFVGEVEHCARNDSLPLIYHAGGYDLTPPPETKKP</sequence>
<accession>A0A953NA70</accession>
<evidence type="ECO:0000259" key="3">
    <source>
        <dbReference type="SMART" id="SM00903"/>
    </source>
</evidence>
<proteinExistence type="inferred from homology"/>
<dbReference type="SUPFAM" id="SSF50475">
    <property type="entry name" value="FMN-binding split barrel"/>
    <property type="match status" value="1"/>
</dbReference>
<name>A0A953NA70_9BURK</name>
<dbReference type="PANTHER" id="PTHR30466">
    <property type="entry name" value="FLAVIN REDUCTASE"/>
    <property type="match status" value="1"/>
</dbReference>
<dbReference type="PANTHER" id="PTHR30466:SF11">
    <property type="entry name" value="FLAVIN-DEPENDENT MONOOXYGENASE, REDUCTASE SUBUNIT HSAB"/>
    <property type="match status" value="1"/>
</dbReference>
<dbReference type="Proteomes" id="UP000739565">
    <property type="component" value="Unassembled WGS sequence"/>
</dbReference>
<dbReference type="EMBL" id="JAHXRI010000010">
    <property type="protein sequence ID" value="MBZ1351692.1"/>
    <property type="molecule type" value="Genomic_DNA"/>
</dbReference>
<evidence type="ECO:0000256" key="1">
    <source>
        <dbReference type="ARBA" id="ARBA00008898"/>
    </source>
</evidence>
<organism evidence="4 5">
    <name type="scientific">Zwartia hollandica</name>
    <dbReference type="NCBI Taxonomy" id="324606"/>
    <lineage>
        <taxon>Bacteria</taxon>
        <taxon>Pseudomonadati</taxon>
        <taxon>Pseudomonadota</taxon>
        <taxon>Betaproteobacteria</taxon>
        <taxon>Burkholderiales</taxon>
        <taxon>Alcaligenaceae</taxon>
        <taxon>Zwartia</taxon>
    </lineage>
</organism>
<dbReference type="Gene3D" id="2.30.110.10">
    <property type="entry name" value="Electron Transport, Fmn-binding Protein, Chain A"/>
    <property type="match status" value="1"/>
</dbReference>
<keyword evidence="5" id="KW-1185">Reference proteome</keyword>
<evidence type="ECO:0000313" key="4">
    <source>
        <dbReference type="EMBL" id="MBZ1351692.1"/>
    </source>
</evidence>
<dbReference type="SMART" id="SM00903">
    <property type="entry name" value="Flavin_Reduct"/>
    <property type="match status" value="1"/>
</dbReference>
<feature type="domain" description="Flavin reductase like" evidence="3">
    <location>
        <begin position="17"/>
        <end position="162"/>
    </location>
</feature>
<gene>
    <name evidence="4" type="ORF">KZZ10_13650</name>
</gene>